<organism evidence="10 11">
    <name type="scientific">Digitaria exilis</name>
    <dbReference type="NCBI Taxonomy" id="1010633"/>
    <lineage>
        <taxon>Eukaryota</taxon>
        <taxon>Viridiplantae</taxon>
        <taxon>Streptophyta</taxon>
        <taxon>Embryophyta</taxon>
        <taxon>Tracheophyta</taxon>
        <taxon>Spermatophyta</taxon>
        <taxon>Magnoliopsida</taxon>
        <taxon>Liliopsida</taxon>
        <taxon>Poales</taxon>
        <taxon>Poaceae</taxon>
        <taxon>PACMAD clade</taxon>
        <taxon>Panicoideae</taxon>
        <taxon>Panicodae</taxon>
        <taxon>Paniceae</taxon>
        <taxon>Anthephorinae</taxon>
        <taxon>Digitaria</taxon>
    </lineage>
</organism>
<feature type="compositionally biased region" description="Pro residues" evidence="7">
    <location>
        <begin position="1"/>
        <end position="14"/>
    </location>
</feature>
<evidence type="ECO:0000256" key="4">
    <source>
        <dbReference type="ARBA" id="ARBA00022989"/>
    </source>
</evidence>
<evidence type="ECO:0000313" key="11">
    <source>
        <dbReference type="Proteomes" id="UP000636709"/>
    </source>
</evidence>
<keyword evidence="11" id="KW-1185">Reference proteome</keyword>
<dbReference type="PANTHER" id="PTHR24186:SF38">
    <property type="entry name" value="ANKYRIN REPEAT FAMILY PROTEIN"/>
    <property type="match status" value="1"/>
</dbReference>
<feature type="region of interest" description="Disordered" evidence="7">
    <location>
        <begin position="69"/>
        <end position="88"/>
    </location>
</feature>
<dbReference type="InterPro" id="IPR026961">
    <property type="entry name" value="PGG_dom"/>
</dbReference>
<keyword evidence="4 8" id="KW-1133">Transmembrane helix</keyword>
<evidence type="ECO:0000256" key="2">
    <source>
        <dbReference type="ARBA" id="ARBA00022692"/>
    </source>
</evidence>
<protein>
    <recommendedName>
        <fullName evidence="9">PGG domain-containing protein</fullName>
    </recommendedName>
</protein>
<name>A0A835BS66_9POAL</name>
<dbReference type="Pfam" id="PF13962">
    <property type="entry name" value="PGG"/>
    <property type="match status" value="1"/>
</dbReference>
<evidence type="ECO:0000256" key="3">
    <source>
        <dbReference type="ARBA" id="ARBA00022737"/>
    </source>
</evidence>
<evidence type="ECO:0000256" key="6">
    <source>
        <dbReference type="ARBA" id="ARBA00023136"/>
    </source>
</evidence>
<keyword evidence="6 8" id="KW-0472">Membrane</keyword>
<dbReference type="AlphaFoldDB" id="A0A835BS66"/>
<evidence type="ECO:0000259" key="9">
    <source>
        <dbReference type="Pfam" id="PF13962"/>
    </source>
</evidence>
<keyword evidence="5" id="KW-0040">ANK repeat</keyword>
<feature type="transmembrane region" description="Helical" evidence="8">
    <location>
        <begin position="143"/>
        <end position="166"/>
    </location>
</feature>
<sequence>MRPASPSPVHPIPPAMSSEDTLDAETASESRVDAPPPATTSEAQDAPPADSASKLVRVSLVAVAGAVQPTGGRQGWRQQEREEDDDPIGRRAMRASWFKDMRGWIMVLAVQVASSTYQAGLNPPGGFSGDGTPMLKSTSQNRYYYYMFFYFNTTAFVTSLAIILLLMNPLFYHSEAKVLALETIVVFDVVGLMGAYWAGTASATRDQATKYTLALTAVVLFVVYVVYMVQLLHKLWRLATAIALRHAAPPMRGRASNDAAPAT</sequence>
<dbReference type="Proteomes" id="UP000636709">
    <property type="component" value="Unassembled WGS sequence"/>
</dbReference>
<dbReference type="PANTHER" id="PTHR24186">
    <property type="entry name" value="PROTEIN PHOSPHATASE 1 REGULATORY SUBUNIT"/>
    <property type="match status" value="1"/>
</dbReference>
<evidence type="ECO:0000256" key="1">
    <source>
        <dbReference type="ARBA" id="ARBA00004141"/>
    </source>
</evidence>
<evidence type="ECO:0000256" key="7">
    <source>
        <dbReference type="SAM" id="MobiDB-lite"/>
    </source>
</evidence>
<keyword evidence="2 8" id="KW-0812">Transmembrane</keyword>
<feature type="region of interest" description="Disordered" evidence="7">
    <location>
        <begin position="1"/>
        <end position="52"/>
    </location>
</feature>
<comment type="caution">
    <text evidence="10">The sequence shown here is derived from an EMBL/GenBank/DDBJ whole genome shotgun (WGS) entry which is preliminary data.</text>
</comment>
<feature type="transmembrane region" description="Helical" evidence="8">
    <location>
        <begin position="178"/>
        <end position="199"/>
    </location>
</feature>
<feature type="transmembrane region" description="Helical" evidence="8">
    <location>
        <begin position="211"/>
        <end position="229"/>
    </location>
</feature>
<evidence type="ECO:0000256" key="8">
    <source>
        <dbReference type="SAM" id="Phobius"/>
    </source>
</evidence>
<proteinExistence type="predicted"/>
<dbReference type="GO" id="GO:0005886">
    <property type="term" value="C:plasma membrane"/>
    <property type="evidence" value="ECO:0007669"/>
    <property type="project" value="TreeGrafter"/>
</dbReference>
<dbReference type="OrthoDB" id="785966at2759"/>
<accession>A0A835BS66</accession>
<keyword evidence="3" id="KW-0677">Repeat</keyword>
<evidence type="ECO:0000313" key="10">
    <source>
        <dbReference type="EMBL" id="KAF8698179.1"/>
    </source>
</evidence>
<feature type="domain" description="PGG" evidence="9">
    <location>
        <begin position="96"/>
        <end position="200"/>
    </location>
</feature>
<evidence type="ECO:0000256" key="5">
    <source>
        <dbReference type="ARBA" id="ARBA00023043"/>
    </source>
</evidence>
<dbReference type="EMBL" id="JACEFO010001866">
    <property type="protein sequence ID" value="KAF8698179.1"/>
    <property type="molecule type" value="Genomic_DNA"/>
</dbReference>
<comment type="subcellular location">
    <subcellularLocation>
        <location evidence="1">Membrane</location>
        <topology evidence="1">Multi-pass membrane protein</topology>
    </subcellularLocation>
</comment>
<gene>
    <name evidence="10" type="ORF">HU200_035697</name>
</gene>
<reference evidence="10" key="1">
    <citation type="submission" date="2020-07" db="EMBL/GenBank/DDBJ databases">
        <title>Genome sequence and genetic diversity analysis of an under-domesticated orphan crop, white fonio (Digitaria exilis).</title>
        <authorList>
            <person name="Bennetzen J.L."/>
            <person name="Chen S."/>
            <person name="Ma X."/>
            <person name="Wang X."/>
            <person name="Yssel A.E.J."/>
            <person name="Chaluvadi S.R."/>
            <person name="Johnson M."/>
            <person name="Gangashetty P."/>
            <person name="Hamidou F."/>
            <person name="Sanogo M.D."/>
            <person name="Zwaenepoel A."/>
            <person name="Wallace J."/>
            <person name="Van De Peer Y."/>
            <person name="Van Deynze A."/>
        </authorList>
    </citation>
    <scope>NUCLEOTIDE SEQUENCE</scope>
    <source>
        <tissue evidence="10">Leaves</tissue>
    </source>
</reference>